<dbReference type="Gene3D" id="3.30.559.10">
    <property type="entry name" value="Chloramphenicol acetyltransferase-like domain"/>
    <property type="match status" value="1"/>
</dbReference>
<dbReference type="SUPFAM" id="SSF52777">
    <property type="entry name" value="CoA-dependent acyltransferases"/>
    <property type="match status" value="1"/>
</dbReference>
<comment type="similarity">
    <text evidence="1">Belongs to the carnitine/choline acetyltransferase family.</text>
</comment>
<accession>A0A8S3F2Y7</accession>
<dbReference type="Proteomes" id="UP000676336">
    <property type="component" value="Unassembled WGS sequence"/>
</dbReference>
<dbReference type="EMBL" id="CAJOBI010249844">
    <property type="protein sequence ID" value="CAF5102195.1"/>
    <property type="molecule type" value="Genomic_DNA"/>
</dbReference>
<evidence type="ECO:0000259" key="2">
    <source>
        <dbReference type="Pfam" id="PF00755"/>
    </source>
</evidence>
<proteinExistence type="inferred from homology"/>
<dbReference type="InterPro" id="IPR039551">
    <property type="entry name" value="Cho/carn_acyl_trans"/>
</dbReference>
<dbReference type="PANTHER" id="PTHR22589">
    <property type="entry name" value="CARNITINE O-ACYLTRANSFERASE"/>
    <property type="match status" value="1"/>
</dbReference>
<organism evidence="3 4">
    <name type="scientific">Rotaria magnacalcarata</name>
    <dbReference type="NCBI Taxonomy" id="392030"/>
    <lineage>
        <taxon>Eukaryota</taxon>
        <taxon>Metazoa</taxon>
        <taxon>Spiralia</taxon>
        <taxon>Gnathifera</taxon>
        <taxon>Rotifera</taxon>
        <taxon>Eurotatoria</taxon>
        <taxon>Bdelloidea</taxon>
        <taxon>Philodinida</taxon>
        <taxon>Philodinidae</taxon>
        <taxon>Rotaria</taxon>
    </lineage>
</organism>
<sequence length="153" mass="17700">YDELGNTCGTPRFTALKPIKLKWNISENCNIMIEKSLAQATKLYNDVDLHVYVQDLYGKRLMKKFKLSPDAYIQMALQLAHYRDSGHFNLTYEASMTRLFRDGRTETVRSCSIESSAWVKAMEDPTVSREECVRLLRAACDYHQLQYRDAMSG</sequence>
<feature type="non-terminal residue" evidence="3">
    <location>
        <position position="153"/>
    </location>
</feature>
<gene>
    <name evidence="3" type="ORF">SMN809_LOCUS61729</name>
</gene>
<reference evidence="3" key="1">
    <citation type="submission" date="2021-02" db="EMBL/GenBank/DDBJ databases">
        <authorList>
            <person name="Nowell W R."/>
        </authorList>
    </citation>
    <scope>NUCLEOTIDE SEQUENCE</scope>
</reference>
<name>A0A8S3F2Y7_9BILA</name>
<feature type="non-terminal residue" evidence="3">
    <location>
        <position position="1"/>
    </location>
</feature>
<dbReference type="AlphaFoldDB" id="A0A8S3F2Y7"/>
<evidence type="ECO:0000256" key="1">
    <source>
        <dbReference type="ARBA" id="ARBA00005232"/>
    </source>
</evidence>
<dbReference type="GO" id="GO:0004095">
    <property type="term" value="F:carnitine O-palmitoyltransferase activity"/>
    <property type="evidence" value="ECO:0007669"/>
    <property type="project" value="TreeGrafter"/>
</dbReference>
<dbReference type="PANTHER" id="PTHR22589:SF31">
    <property type="entry name" value="CARNITINE O-PALMITOYLTRANSFERASE"/>
    <property type="match status" value="1"/>
</dbReference>
<feature type="domain" description="Choline/carnitine acyltransferase" evidence="2">
    <location>
        <begin position="16"/>
        <end position="153"/>
    </location>
</feature>
<dbReference type="GO" id="GO:0006631">
    <property type="term" value="P:fatty acid metabolic process"/>
    <property type="evidence" value="ECO:0007669"/>
    <property type="project" value="TreeGrafter"/>
</dbReference>
<protein>
    <recommendedName>
        <fullName evidence="2">Choline/carnitine acyltransferase domain-containing protein</fullName>
    </recommendedName>
</protein>
<dbReference type="InterPro" id="IPR000542">
    <property type="entry name" value="Carn_acyl_trans"/>
</dbReference>
<evidence type="ECO:0000313" key="4">
    <source>
        <dbReference type="Proteomes" id="UP000676336"/>
    </source>
</evidence>
<evidence type="ECO:0000313" key="3">
    <source>
        <dbReference type="EMBL" id="CAF5102195.1"/>
    </source>
</evidence>
<dbReference type="Pfam" id="PF00755">
    <property type="entry name" value="Carn_acyltransf"/>
    <property type="match status" value="1"/>
</dbReference>
<dbReference type="GO" id="GO:0009437">
    <property type="term" value="P:carnitine metabolic process"/>
    <property type="evidence" value="ECO:0007669"/>
    <property type="project" value="TreeGrafter"/>
</dbReference>
<dbReference type="GO" id="GO:0005739">
    <property type="term" value="C:mitochondrion"/>
    <property type="evidence" value="ECO:0007669"/>
    <property type="project" value="TreeGrafter"/>
</dbReference>
<dbReference type="InterPro" id="IPR023213">
    <property type="entry name" value="CAT-like_dom_sf"/>
</dbReference>
<comment type="caution">
    <text evidence="3">The sequence shown here is derived from an EMBL/GenBank/DDBJ whole genome shotgun (WGS) entry which is preliminary data.</text>
</comment>